<dbReference type="PANTHER" id="PTHR47326:SF1">
    <property type="entry name" value="HTH PSQ-TYPE DOMAIN-CONTAINING PROTEIN"/>
    <property type="match status" value="1"/>
</dbReference>
<comment type="caution">
    <text evidence="1">The sequence shown here is derived from an EMBL/GenBank/DDBJ whole genome shotgun (WGS) entry which is preliminary data.</text>
</comment>
<dbReference type="Gene3D" id="3.30.420.10">
    <property type="entry name" value="Ribonuclease H-like superfamily/Ribonuclease H"/>
    <property type="match status" value="1"/>
</dbReference>
<evidence type="ECO:0000313" key="2">
    <source>
        <dbReference type="Proteomes" id="UP001162162"/>
    </source>
</evidence>
<dbReference type="GO" id="GO:0003676">
    <property type="term" value="F:nucleic acid binding"/>
    <property type="evidence" value="ECO:0007669"/>
    <property type="project" value="InterPro"/>
</dbReference>
<dbReference type="InterPro" id="IPR036397">
    <property type="entry name" value="RNaseH_sf"/>
</dbReference>
<keyword evidence="2" id="KW-1185">Reference proteome</keyword>
<proteinExistence type="predicted"/>
<dbReference type="Proteomes" id="UP001162162">
    <property type="component" value="Unassembled WGS sequence"/>
</dbReference>
<reference evidence="1" key="1">
    <citation type="journal article" date="2023" name="Insect Mol. Biol.">
        <title>Genome sequencing provides insights into the evolution of gene families encoding plant cell wall-degrading enzymes in longhorned beetles.</title>
        <authorList>
            <person name="Shin N.R."/>
            <person name="Okamura Y."/>
            <person name="Kirsch R."/>
            <person name="Pauchet Y."/>
        </authorList>
    </citation>
    <scope>NUCLEOTIDE SEQUENCE</scope>
    <source>
        <strain evidence="1">AMC_N1</strain>
    </source>
</reference>
<dbReference type="AlphaFoldDB" id="A0AAV8XVU5"/>
<protein>
    <submittedName>
        <fullName evidence="1">Uncharacterized protein</fullName>
    </submittedName>
</protein>
<gene>
    <name evidence="1" type="ORF">NQ318_000678</name>
</gene>
<dbReference type="EMBL" id="JAPWTK010000297">
    <property type="protein sequence ID" value="KAJ8943197.1"/>
    <property type="molecule type" value="Genomic_DNA"/>
</dbReference>
<name>A0AAV8XVU5_9CUCU</name>
<accession>A0AAV8XVU5</accession>
<sequence length="135" mass="16293">MLRTQKRAKVKQEDKRIFKQNRILPFKPTFRHTLEEGDEAKRLDFCLEMGNIVLNERDFHEFCSPIIYFFNKVSSQHCRYWSVTNPHFILFLVEDNISKKVNVWCAVSYTNGIIGPYFFKENLNRNTYLEMLKKF</sequence>
<dbReference type="PANTHER" id="PTHR47326">
    <property type="entry name" value="TRANSPOSABLE ELEMENT TC3 TRANSPOSASE-LIKE PROTEIN"/>
    <property type="match status" value="1"/>
</dbReference>
<organism evidence="1 2">
    <name type="scientific">Aromia moschata</name>
    <dbReference type="NCBI Taxonomy" id="1265417"/>
    <lineage>
        <taxon>Eukaryota</taxon>
        <taxon>Metazoa</taxon>
        <taxon>Ecdysozoa</taxon>
        <taxon>Arthropoda</taxon>
        <taxon>Hexapoda</taxon>
        <taxon>Insecta</taxon>
        <taxon>Pterygota</taxon>
        <taxon>Neoptera</taxon>
        <taxon>Endopterygota</taxon>
        <taxon>Coleoptera</taxon>
        <taxon>Polyphaga</taxon>
        <taxon>Cucujiformia</taxon>
        <taxon>Chrysomeloidea</taxon>
        <taxon>Cerambycidae</taxon>
        <taxon>Cerambycinae</taxon>
        <taxon>Callichromatini</taxon>
        <taxon>Aromia</taxon>
    </lineage>
</organism>
<evidence type="ECO:0000313" key="1">
    <source>
        <dbReference type="EMBL" id="KAJ8943197.1"/>
    </source>
</evidence>